<dbReference type="EMBL" id="FNAV01000014">
    <property type="protein sequence ID" value="SDF17935.1"/>
    <property type="molecule type" value="Genomic_DNA"/>
</dbReference>
<proteinExistence type="predicted"/>
<sequence length="79" mass="8860">MSERELNRIEVLSDVVQGRMSAVAAASVLGLSRRQVHRLLKTFQADGPAAIRHKARGRPSNNRIDPAVREFALTLIRER</sequence>
<gene>
    <name evidence="1" type="ORF">SAMN04488105_1141</name>
    <name evidence="2" type="ORF">SAMN04488105_13126</name>
</gene>
<dbReference type="OrthoDB" id="7319221at2"/>
<dbReference type="AlphaFoldDB" id="A0A1G7M9A1"/>
<reference evidence="2" key="1">
    <citation type="submission" date="2016-10" db="EMBL/GenBank/DDBJ databases">
        <authorList>
            <person name="de Groot N.N."/>
        </authorList>
    </citation>
    <scope>NUCLEOTIDE SEQUENCE [LARGE SCALE GENOMIC DNA]</scope>
    <source>
        <strain evidence="2">DSM 10146</strain>
    </source>
</reference>
<dbReference type="Proteomes" id="UP000198994">
    <property type="component" value="Unassembled WGS sequence"/>
</dbReference>
<name>A0A1G7M9A1_9RHOB</name>
<evidence type="ECO:0000313" key="1">
    <source>
        <dbReference type="EMBL" id="SDF17935.1"/>
    </source>
</evidence>
<keyword evidence="3" id="KW-1185">Reference proteome</keyword>
<accession>A0A1G7M9A1</accession>
<feature type="non-terminal residue" evidence="2">
    <location>
        <position position="79"/>
    </location>
</feature>
<protein>
    <submittedName>
        <fullName evidence="2">Winged helix-turn helix</fullName>
    </submittedName>
</protein>
<evidence type="ECO:0000313" key="2">
    <source>
        <dbReference type="EMBL" id="SDF58301.1"/>
    </source>
</evidence>
<dbReference type="EMBL" id="FNAV01000031">
    <property type="protein sequence ID" value="SDF58301.1"/>
    <property type="molecule type" value="Genomic_DNA"/>
</dbReference>
<reference evidence="3" key="2">
    <citation type="submission" date="2016-10" db="EMBL/GenBank/DDBJ databases">
        <authorList>
            <person name="Varghese N."/>
            <person name="Submissions S."/>
        </authorList>
    </citation>
    <scope>NUCLEOTIDE SEQUENCE [LARGE SCALE GENOMIC DNA]</scope>
    <source>
        <strain evidence="3">DSM 10146</strain>
    </source>
</reference>
<dbReference type="SUPFAM" id="SSF46689">
    <property type="entry name" value="Homeodomain-like"/>
    <property type="match status" value="1"/>
</dbReference>
<dbReference type="Pfam" id="PF13551">
    <property type="entry name" value="HTH_29"/>
    <property type="match status" value="1"/>
</dbReference>
<evidence type="ECO:0000313" key="3">
    <source>
        <dbReference type="Proteomes" id="UP000198994"/>
    </source>
</evidence>
<dbReference type="InterPro" id="IPR009057">
    <property type="entry name" value="Homeodomain-like_sf"/>
</dbReference>
<organism evidence="2 3">
    <name type="scientific">Salipiger thiooxidans</name>
    <dbReference type="NCBI Taxonomy" id="282683"/>
    <lineage>
        <taxon>Bacteria</taxon>
        <taxon>Pseudomonadati</taxon>
        <taxon>Pseudomonadota</taxon>
        <taxon>Alphaproteobacteria</taxon>
        <taxon>Rhodobacterales</taxon>
        <taxon>Roseobacteraceae</taxon>
        <taxon>Salipiger</taxon>
    </lineage>
</organism>